<feature type="compositionally biased region" description="Low complexity" evidence="1">
    <location>
        <begin position="75"/>
        <end position="85"/>
    </location>
</feature>
<sequence>MTIYDIPGIVAIPLSLSATPNNISGGFRVSGISPFNGDIFTESEFIALYVTDRPDPITNKSGNIDIDAKKLKPLPKTSPRNTNTNNRRKRRSAILTDTPVKGELERQKHPKKSKRRKQMLLRKMFLMKKMRMLLNKVSRKKEE</sequence>
<proteinExistence type="predicted"/>
<feature type="region of interest" description="Disordered" evidence="1">
    <location>
        <begin position="55"/>
        <end position="118"/>
    </location>
</feature>
<feature type="compositionally biased region" description="Basic residues" evidence="1">
    <location>
        <begin position="108"/>
        <end position="118"/>
    </location>
</feature>
<dbReference type="AlphaFoldDB" id="A0AAN7P4E7"/>
<accession>A0AAN7P4E7</accession>
<evidence type="ECO:0000313" key="3">
    <source>
        <dbReference type="Proteomes" id="UP001353858"/>
    </source>
</evidence>
<keyword evidence="3" id="KW-1185">Reference proteome</keyword>
<dbReference type="Proteomes" id="UP001353858">
    <property type="component" value="Unassembled WGS sequence"/>
</dbReference>
<dbReference type="EMBL" id="JARPUR010000003">
    <property type="protein sequence ID" value="KAK4880420.1"/>
    <property type="molecule type" value="Genomic_DNA"/>
</dbReference>
<gene>
    <name evidence="2" type="ORF">RN001_008566</name>
</gene>
<name>A0AAN7P4E7_9COLE</name>
<comment type="caution">
    <text evidence="2">The sequence shown here is derived from an EMBL/GenBank/DDBJ whole genome shotgun (WGS) entry which is preliminary data.</text>
</comment>
<reference evidence="3" key="1">
    <citation type="submission" date="2023-01" db="EMBL/GenBank/DDBJ databases">
        <title>Key to firefly adult light organ development and bioluminescence: homeobox transcription factors regulate luciferase expression and transportation to peroxisome.</title>
        <authorList>
            <person name="Fu X."/>
        </authorList>
    </citation>
    <scope>NUCLEOTIDE SEQUENCE [LARGE SCALE GENOMIC DNA]</scope>
</reference>
<organism evidence="2 3">
    <name type="scientific">Aquatica leii</name>
    <dbReference type="NCBI Taxonomy" id="1421715"/>
    <lineage>
        <taxon>Eukaryota</taxon>
        <taxon>Metazoa</taxon>
        <taxon>Ecdysozoa</taxon>
        <taxon>Arthropoda</taxon>
        <taxon>Hexapoda</taxon>
        <taxon>Insecta</taxon>
        <taxon>Pterygota</taxon>
        <taxon>Neoptera</taxon>
        <taxon>Endopterygota</taxon>
        <taxon>Coleoptera</taxon>
        <taxon>Polyphaga</taxon>
        <taxon>Elateriformia</taxon>
        <taxon>Elateroidea</taxon>
        <taxon>Lampyridae</taxon>
        <taxon>Luciolinae</taxon>
        <taxon>Aquatica</taxon>
    </lineage>
</organism>
<evidence type="ECO:0000256" key="1">
    <source>
        <dbReference type="SAM" id="MobiDB-lite"/>
    </source>
</evidence>
<evidence type="ECO:0000313" key="2">
    <source>
        <dbReference type="EMBL" id="KAK4880420.1"/>
    </source>
</evidence>
<protein>
    <submittedName>
        <fullName evidence="2">Uncharacterized protein</fullName>
    </submittedName>
</protein>